<feature type="signal peptide" evidence="1">
    <location>
        <begin position="1"/>
        <end position="16"/>
    </location>
</feature>
<dbReference type="Proteomes" id="UP000434172">
    <property type="component" value="Unassembled WGS sequence"/>
</dbReference>
<reference evidence="2 3" key="1">
    <citation type="submission" date="2019-12" db="EMBL/GenBank/DDBJ databases">
        <title>A genome sequence resource for the geographically widespread anthracnose pathogen Colletotrichum asianum.</title>
        <authorList>
            <person name="Meng Y."/>
        </authorList>
    </citation>
    <scope>NUCLEOTIDE SEQUENCE [LARGE SCALE GENOMIC DNA]</scope>
    <source>
        <strain evidence="2 3">ICMP 18580</strain>
    </source>
</reference>
<evidence type="ECO:0000313" key="3">
    <source>
        <dbReference type="Proteomes" id="UP000434172"/>
    </source>
</evidence>
<evidence type="ECO:0000313" key="2">
    <source>
        <dbReference type="EMBL" id="KAF0319318.1"/>
    </source>
</evidence>
<evidence type="ECO:0000256" key="1">
    <source>
        <dbReference type="SAM" id="SignalP"/>
    </source>
</evidence>
<protein>
    <recommendedName>
        <fullName evidence="4">Secreted protein</fullName>
    </recommendedName>
</protein>
<name>A0A8H3W1A6_9PEZI</name>
<dbReference type="EMBL" id="WOWK01000097">
    <property type="protein sequence ID" value="KAF0319318.1"/>
    <property type="molecule type" value="Genomic_DNA"/>
</dbReference>
<comment type="caution">
    <text evidence="2">The sequence shown here is derived from an EMBL/GenBank/DDBJ whole genome shotgun (WGS) entry which is preliminary data.</text>
</comment>
<gene>
    <name evidence="2" type="ORF">GQ607_013423</name>
</gene>
<feature type="chain" id="PRO_5034111983" description="Secreted protein" evidence="1">
    <location>
        <begin position="17"/>
        <end position="179"/>
    </location>
</feature>
<dbReference type="AlphaFoldDB" id="A0A8H3W1A6"/>
<sequence>MQLTNLILTFAATASAIDVYFHSQNDCNGASRRWNNVNPGTCINAGAGTGQIPSVAWRGVPTNWRITYYGTHNQQCTNIKTTHIKSNVVWTCMSGGYWGARYQFTSKKRAIGMEEEVCLKGEGECEGSLGPADEIVAEDGTVWELKGLSEEEIEELYGKVVDGSEIPKEFDVRRRNVGA</sequence>
<keyword evidence="3" id="KW-1185">Reference proteome</keyword>
<evidence type="ECO:0008006" key="4">
    <source>
        <dbReference type="Google" id="ProtNLM"/>
    </source>
</evidence>
<dbReference type="OrthoDB" id="5383526at2759"/>
<accession>A0A8H3W1A6</accession>
<keyword evidence="1" id="KW-0732">Signal</keyword>
<proteinExistence type="predicted"/>
<organism evidence="2 3">
    <name type="scientific">Colletotrichum asianum</name>
    <dbReference type="NCBI Taxonomy" id="702518"/>
    <lineage>
        <taxon>Eukaryota</taxon>
        <taxon>Fungi</taxon>
        <taxon>Dikarya</taxon>
        <taxon>Ascomycota</taxon>
        <taxon>Pezizomycotina</taxon>
        <taxon>Sordariomycetes</taxon>
        <taxon>Hypocreomycetidae</taxon>
        <taxon>Glomerellales</taxon>
        <taxon>Glomerellaceae</taxon>
        <taxon>Colletotrichum</taxon>
        <taxon>Colletotrichum gloeosporioides species complex</taxon>
    </lineage>
</organism>